<dbReference type="AlphaFoldDB" id="A0A4Y1QW13"/>
<reference evidence="1" key="1">
    <citation type="journal article" date="2019" name="Science">
        <title>Mutation of a bHLH transcription factor allowed almond domestication.</title>
        <authorList>
            <person name="Sanchez-Perez R."/>
            <person name="Pavan S."/>
            <person name="Mazzeo R."/>
            <person name="Moldovan C."/>
            <person name="Aiese Cigliano R."/>
            <person name="Del Cueto J."/>
            <person name="Ricciardi F."/>
            <person name="Lotti C."/>
            <person name="Ricciardi L."/>
            <person name="Dicenta F."/>
            <person name="Lopez-Marques R.L."/>
            <person name="Lindberg Moller B."/>
        </authorList>
    </citation>
    <scope>NUCLEOTIDE SEQUENCE</scope>
</reference>
<dbReference type="EMBL" id="AP019297">
    <property type="protein sequence ID" value="BBG96024.1"/>
    <property type="molecule type" value="Genomic_DNA"/>
</dbReference>
<sequence>MRGNPQTLNSQISFTLPLKTQTLSPNPHHHSSYADHLLPPQHGAAHNFKYFGPCVDVVHFLQWLTICNRVLQESDVPLLI</sequence>
<name>A0A4Y1QW13_PRUDU</name>
<proteinExistence type="predicted"/>
<accession>A0A4Y1QW13</accession>
<protein>
    <submittedName>
        <fullName evidence="1">FAD-binding Berberine family protein</fullName>
    </submittedName>
</protein>
<organism evidence="1">
    <name type="scientific">Prunus dulcis</name>
    <name type="common">Almond</name>
    <name type="synonym">Amygdalus dulcis</name>
    <dbReference type="NCBI Taxonomy" id="3755"/>
    <lineage>
        <taxon>Eukaryota</taxon>
        <taxon>Viridiplantae</taxon>
        <taxon>Streptophyta</taxon>
        <taxon>Embryophyta</taxon>
        <taxon>Tracheophyta</taxon>
        <taxon>Spermatophyta</taxon>
        <taxon>Magnoliopsida</taxon>
        <taxon>eudicotyledons</taxon>
        <taxon>Gunneridae</taxon>
        <taxon>Pentapetalae</taxon>
        <taxon>rosids</taxon>
        <taxon>fabids</taxon>
        <taxon>Rosales</taxon>
        <taxon>Rosaceae</taxon>
        <taxon>Amygdaloideae</taxon>
        <taxon>Amygdaleae</taxon>
        <taxon>Prunus</taxon>
    </lineage>
</organism>
<evidence type="ECO:0000313" key="1">
    <source>
        <dbReference type="EMBL" id="BBG96024.1"/>
    </source>
</evidence>
<gene>
    <name evidence="1" type="ORF">Prudu_004704</name>
</gene>